<dbReference type="eggNOG" id="ENOG502ZCB8">
    <property type="taxonomic scope" value="Bacteria"/>
</dbReference>
<dbReference type="Proteomes" id="UP000027946">
    <property type="component" value="Unassembled WGS sequence"/>
</dbReference>
<dbReference type="AlphaFoldDB" id="A0A069RB23"/>
<evidence type="ECO:0000313" key="2">
    <source>
        <dbReference type="Proteomes" id="UP000027946"/>
    </source>
</evidence>
<reference evidence="1 2" key="1">
    <citation type="submission" date="2014-03" db="EMBL/GenBank/DDBJ databases">
        <title>Genome sequence of Clostridium litorale W6, DSM 5388.</title>
        <authorList>
            <person name="Poehlein A."/>
            <person name="Jagirdar A."/>
            <person name="Khonsari B."/>
            <person name="Chibani C.M."/>
            <person name="Gutierrez Gutierrez D.A."/>
            <person name="Davydova E."/>
            <person name="Alghaithi H.S."/>
            <person name="Nair K.P."/>
            <person name="Dhamotharan K."/>
            <person name="Chandran L."/>
            <person name="G W."/>
            <person name="Daniel R."/>
        </authorList>
    </citation>
    <scope>NUCLEOTIDE SEQUENCE [LARGE SCALE GENOMIC DNA]</scope>
    <source>
        <strain evidence="1 2">W6</strain>
    </source>
</reference>
<evidence type="ECO:0008006" key="3">
    <source>
        <dbReference type="Google" id="ProtNLM"/>
    </source>
</evidence>
<evidence type="ECO:0000313" key="1">
    <source>
        <dbReference type="EMBL" id="KDR94259.1"/>
    </source>
</evidence>
<dbReference type="EMBL" id="JJMM01000023">
    <property type="protein sequence ID" value="KDR94259.1"/>
    <property type="molecule type" value="Genomic_DNA"/>
</dbReference>
<dbReference type="STRING" id="1121324.CLIT_24c00220"/>
<proteinExistence type="predicted"/>
<dbReference type="RefSeq" id="WP_052636318.1">
    <property type="nucleotide sequence ID" value="NZ_FSRH01000014.1"/>
</dbReference>
<accession>A0A069RB23</accession>
<name>A0A069RB23_PEPLI</name>
<keyword evidence="2" id="KW-1185">Reference proteome</keyword>
<sequence>MPKIKLWTRQNRAILEILERDGVYYAKKDVIQQKFGACTDVVLKAYNWYVQKAKTLVPMPEGSQYPIWLSTCEEFGMRLTEDNVILEVEVDSEKALIFDMDKWSYIVNFWYLPRDDNDKENHEMELKRYGISNEASIFLNNYHPFLRSKVEKSWEGLFDDAFKLSDLTVATLWEIRSEWITKIIESEDDMDASSK</sequence>
<organism evidence="1 2">
    <name type="scientific">Peptoclostridium litorale DSM 5388</name>
    <dbReference type="NCBI Taxonomy" id="1121324"/>
    <lineage>
        <taxon>Bacteria</taxon>
        <taxon>Bacillati</taxon>
        <taxon>Bacillota</taxon>
        <taxon>Clostridia</taxon>
        <taxon>Peptostreptococcales</taxon>
        <taxon>Peptoclostridiaceae</taxon>
        <taxon>Peptoclostridium</taxon>
    </lineage>
</organism>
<dbReference type="OrthoDB" id="286252at2"/>
<protein>
    <recommendedName>
        <fullName evidence="3">DUF3841 domain-containing protein</fullName>
    </recommendedName>
</protein>
<dbReference type="Pfam" id="PF12952">
    <property type="entry name" value="DUF3841"/>
    <property type="match status" value="1"/>
</dbReference>
<comment type="caution">
    <text evidence="1">The sequence shown here is derived from an EMBL/GenBank/DDBJ whole genome shotgun (WGS) entry which is preliminary data.</text>
</comment>
<dbReference type="InterPro" id="IPR024211">
    <property type="entry name" value="DUF3841"/>
</dbReference>
<gene>
    <name evidence="1" type="ORF">CLIT_24c00220</name>
</gene>